<reference evidence="1 2" key="1">
    <citation type="journal article" date="2022" name="DNA Res.">
        <title>Chromosomal-level genome assembly of the orchid tree Bauhinia variegata (Leguminosae; Cercidoideae) supports the allotetraploid origin hypothesis of Bauhinia.</title>
        <authorList>
            <person name="Zhong Y."/>
            <person name="Chen Y."/>
            <person name="Zheng D."/>
            <person name="Pang J."/>
            <person name="Liu Y."/>
            <person name="Luo S."/>
            <person name="Meng S."/>
            <person name="Qian L."/>
            <person name="Wei D."/>
            <person name="Dai S."/>
            <person name="Zhou R."/>
        </authorList>
    </citation>
    <scope>NUCLEOTIDE SEQUENCE [LARGE SCALE GENOMIC DNA]</scope>
    <source>
        <strain evidence="1">BV-YZ2020</strain>
    </source>
</reference>
<gene>
    <name evidence="1" type="ORF">L6164_036492</name>
</gene>
<evidence type="ECO:0000313" key="1">
    <source>
        <dbReference type="EMBL" id="KAI4296542.1"/>
    </source>
</evidence>
<dbReference type="Proteomes" id="UP000828941">
    <property type="component" value="Chromosome 14"/>
</dbReference>
<organism evidence="1 2">
    <name type="scientific">Bauhinia variegata</name>
    <name type="common">Purple orchid tree</name>
    <name type="synonym">Phanera variegata</name>
    <dbReference type="NCBI Taxonomy" id="167791"/>
    <lineage>
        <taxon>Eukaryota</taxon>
        <taxon>Viridiplantae</taxon>
        <taxon>Streptophyta</taxon>
        <taxon>Embryophyta</taxon>
        <taxon>Tracheophyta</taxon>
        <taxon>Spermatophyta</taxon>
        <taxon>Magnoliopsida</taxon>
        <taxon>eudicotyledons</taxon>
        <taxon>Gunneridae</taxon>
        <taxon>Pentapetalae</taxon>
        <taxon>rosids</taxon>
        <taxon>fabids</taxon>
        <taxon>Fabales</taxon>
        <taxon>Fabaceae</taxon>
        <taxon>Cercidoideae</taxon>
        <taxon>Cercideae</taxon>
        <taxon>Bauhiniinae</taxon>
        <taxon>Bauhinia</taxon>
    </lineage>
</organism>
<accession>A0ACB9KHB6</accession>
<evidence type="ECO:0000313" key="2">
    <source>
        <dbReference type="Proteomes" id="UP000828941"/>
    </source>
</evidence>
<sequence length="93" mass="10733">MFLSENAKLQDEDIRIRHAKSLKGVKHILGNMAKQNPIEGLSMVLSIQRLGIEYHFEEEIQAVPQRQQLMFGSQTYRGNDDHELSEVALQLRD</sequence>
<protein>
    <submittedName>
        <fullName evidence="1">Uncharacterized protein</fullName>
    </submittedName>
</protein>
<proteinExistence type="predicted"/>
<comment type="caution">
    <text evidence="1">The sequence shown here is derived from an EMBL/GenBank/DDBJ whole genome shotgun (WGS) entry which is preliminary data.</text>
</comment>
<dbReference type="EMBL" id="CM039439">
    <property type="protein sequence ID" value="KAI4296542.1"/>
    <property type="molecule type" value="Genomic_DNA"/>
</dbReference>
<name>A0ACB9KHB6_BAUVA</name>
<keyword evidence="2" id="KW-1185">Reference proteome</keyword>